<feature type="transmembrane region" description="Helical" evidence="8">
    <location>
        <begin position="6"/>
        <end position="23"/>
    </location>
</feature>
<gene>
    <name evidence="9" type="ORF">A2150_03175</name>
</gene>
<feature type="transmembrane region" description="Helical" evidence="8">
    <location>
        <begin position="118"/>
        <end position="138"/>
    </location>
</feature>
<feature type="transmembrane region" description="Helical" evidence="8">
    <location>
        <begin position="262"/>
        <end position="286"/>
    </location>
</feature>
<dbReference type="PANTHER" id="PTHR48086">
    <property type="entry name" value="SODIUM/PROLINE SYMPORTER-RELATED"/>
    <property type="match status" value="1"/>
</dbReference>
<reference evidence="9 10" key="1">
    <citation type="journal article" date="2016" name="Nat. Commun.">
        <title>Thousands of microbial genomes shed light on interconnected biogeochemical processes in an aquifer system.</title>
        <authorList>
            <person name="Anantharaman K."/>
            <person name="Brown C.T."/>
            <person name="Hug L.A."/>
            <person name="Sharon I."/>
            <person name="Castelle C.J."/>
            <person name="Probst A.J."/>
            <person name="Thomas B.C."/>
            <person name="Singh A."/>
            <person name="Wilkins M.J."/>
            <person name="Karaoz U."/>
            <person name="Brodie E.L."/>
            <person name="Williams K.H."/>
            <person name="Hubbard S.S."/>
            <person name="Banfield J.F."/>
        </authorList>
    </citation>
    <scope>NUCLEOTIDE SEQUENCE [LARGE SCALE GENOMIC DNA]</scope>
</reference>
<feature type="transmembrane region" description="Helical" evidence="8">
    <location>
        <begin position="182"/>
        <end position="209"/>
    </location>
</feature>
<evidence type="ECO:0000256" key="6">
    <source>
        <dbReference type="ARBA" id="ARBA00023136"/>
    </source>
</evidence>
<dbReference type="PANTHER" id="PTHR48086:SF7">
    <property type="entry name" value="SODIUM-SOLUTE SYMPORTER-RELATED"/>
    <property type="match status" value="1"/>
</dbReference>
<keyword evidence="6 8" id="KW-0472">Membrane</keyword>
<feature type="transmembrane region" description="Helical" evidence="8">
    <location>
        <begin position="377"/>
        <end position="402"/>
    </location>
</feature>
<dbReference type="Pfam" id="PF00474">
    <property type="entry name" value="SSF"/>
    <property type="match status" value="1"/>
</dbReference>
<feature type="transmembrane region" description="Helical" evidence="8">
    <location>
        <begin position="78"/>
        <end position="97"/>
    </location>
</feature>
<dbReference type="EMBL" id="MFSS01000008">
    <property type="protein sequence ID" value="OGI44881.1"/>
    <property type="molecule type" value="Genomic_DNA"/>
</dbReference>
<accession>A0A1F6TIE5</accession>
<name>A0A1F6TIE5_9PROT</name>
<comment type="similarity">
    <text evidence="2 7">Belongs to the sodium:solute symporter (SSF) (TC 2.A.21) family.</text>
</comment>
<evidence type="ECO:0000313" key="10">
    <source>
        <dbReference type="Proteomes" id="UP000177925"/>
    </source>
</evidence>
<keyword evidence="3" id="KW-0813">Transport</keyword>
<feature type="transmembrane region" description="Helical" evidence="8">
    <location>
        <begin position="150"/>
        <end position="170"/>
    </location>
</feature>
<feature type="transmembrane region" description="Helical" evidence="8">
    <location>
        <begin position="231"/>
        <end position="250"/>
    </location>
</feature>
<dbReference type="InterPro" id="IPR038377">
    <property type="entry name" value="Na/Glc_symporter_sf"/>
</dbReference>
<proteinExistence type="inferred from homology"/>
<feature type="transmembrane region" description="Helical" evidence="8">
    <location>
        <begin position="306"/>
        <end position="332"/>
    </location>
</feature>
<dbReference type="GO" id="GO:0022857">
    <property type="term" value="F:transmembrane transporter activity"/>
    <property type="evidence" value="ECO:0007669"/>
    <property type="project" value="InterPro"/>
</dbReference>
<evidence type="ECO:0000313" key="9">
    <source>
        <dbReference type="EMBL" id="OGI44881.1"/>
    </source>
</evidence>
<feature type="transmembrane region" description="Helical" evidence="8">
    <location>
        <begin position="434"/>
        <end position="451"/>
    </location>
</feature>
<keyword evidence="5 8" id="KW-1133">Transmembrane helix</keyword>
<protein>
    <submittedName>
        <fullName evidence="9">Sodium:solute symporter</fullName>
    </submittedName>
</protein>
<evidence type="ECO:0000256" key="3">
    <source>
        <dbReference type="ARBA" id="ARBA00022448"/>
    </source>
</evidence>
<dbReference type="Proteomes" id="UP000177925">
    <property type="component" value="Unassembled WGS sequence"/>
</dbReference>
<feature type="transmembrane region" description="Helical" evidence="8">
    <location>
        <begin position="409"/>
        <end position="428"/>
    </location>
</feature>
<organism evidence="9 10">
    <name type="scientific">Candidatus Muproteobacteria bacterium RBG_16_64_11</name>
    <dbReference type="NCBI Taxonomy" id="1817758"/>
    <lineage>
        <taxon>Bacteria</taxon>
        <taxon>Pseudomonadati</taxon>
        <taxon>Pseudomonadota</taxon>
        <taxon>Candidatus Muproteobacteria</taxon>
    </lineage>
</organism>
<evidence type="ECO:0000256" key="1">
    <source>
        <dbReference type="ARBA" id="ARBA00004141"/>
    </source>
</evidence>
<evidence type="ECO:0000256" key="7">
    <source>
        <dbReference type="RuleBase" id="RU362091"/>
    </source>
</evidence>
<feature type="transmembrane region" description="Helical" evidence="8">
    <location>
        <begin position="353"/>
        <end position="371"/>
    </location>
</feature>
<evidence type="ECO:0000256" key="4">
    <source>
        <dbReference type="ARBA" id="ARBA00022692"/>
    </source>
</evidence>
<dbReference type="Gene3D" id="1.20.1730.10">
    <property type="entry name" value="Sodium/glucose cotransporter"/>
    <property type="match status" value="1"/>
</dbReference>
<comment type="caution">
    <text evidence="9">The sequence shown here is derived from an EMBL/GenBank/DDBJ whole genome shotgun (WGS) entry which is preliminary data.</text>
</comment>
<comment type="subcellular location">
    <subcellularLocation>
        <location evidence="1">Membrane</location>
        <topology evidence="1">Multi-pass membrane protein</topology>
    </subcellularLocation>
</comment>
<feature type="transmembrane region" description="Helical" evidence="8">
    <location>
        <begin position="43"/>
        <end position="66"/>
    </location>
</feature>
<dbReference type="InterPro" id="IPR050277">
    <property type="entry name" value="Sodium:Solute_Symporter"/>
</dbReference>
<dbReference type="AlphaFoldDB" id="A0A1F6TIE5"/>
<dbReference type="GO" id="GO:0005886">
    <property type="term" value="C:plasma membrane"/>
    <property type="evidence" value="ECO:0007669"/>
    <property type="project" value="TreeGrafter"/>
</dbReference>
<evidence type="ECO:0000256" key="8">
    <source>
        <dbReference type="SAM" id="Phobius"/>
    </source>
</evidence>
<keyword evidence="4 8" id="KW-0812">Transmembrane</keyword>
<sequence>MNPVLLGILGYVAAQLLIVFLIARRMRGESDYLLAGRRLGPGLATFTIFATWFGAETCIGAAGAVYDGGLAASTADPFGYALCLLLMGAVFAAPLWRRKLTTFADLFRNRFSPGVERLAALLLVPTSVMWAAAQIRAMGQVISSTSSFDVELAIALAAGVVVVYTVYGGLLADAYADLIQGIMLMIGLVVVLFATVQAVGGLDAAFAAIDPEKLQLFGGPDPPPLQVLERWAVPVLGSMLAQELIAVILASRSPRIAQRAALAGGGLYLAFGLIPVFIGLIGARLLPGLDEPEQLLPLIAQRHLSTFFYIMFAGAIVSAILSTVAGALLAAASIASHNLVVPLRPDLSSSARVGVARGAVVLGGIGAWLLARHADSVYALVEEASAFGSSGIVTAALFGLFTRFGGVRAAFAALVMGVITWITGQYVLHLPYPYLTSVAVAFSAYMLFALTEPRARLAHA</sequence>
<dbReference type="CDD" id="cd11474">
    <property type="entry name" value="SLC5sbd_CHT"/>
    <property type="match status" value="1"/>
</dbReference>
<evidence type="ECO:0000256" key="2">
    <source>
        <dbReference type="ARBA" id="ARBA00006434"/>
    </source>
</evidence>
<dbReference type="InterPro" id="IPR001734">
    <property type="entry name" value="Na/solute_symporter"/>
</dbReference>
<evidence type="ECO:0000256" key="5">
    <source>
        <dbReference type="ARBA" id="ARBA00022989"/>
    </source>
</evidence>
<dbReference type="PROSITE" id="PS50283">
    <property type="entry name" value="NA_SOLUT_SYMP_3"/>
    <property type="match status" value="1"/>
</dbReference>
<dbReference type="STRING" id="1817758.A2150_03175"/>